<proteinExistence type="predicted"/>
<dbReference type="OrthoDB" id="5871399at2759"/>
<organism evidence="3">
    <name type="scientific">Haemonchus placei</name>
    <name type="common">Barber's pole worm</name>
    <dbReference type="NCBI Taxonomy" id="6290"/>
    <lineage>
        <taxon>Eukaryota</taxon>
        <taxon>Metazoa</taxon>
        <taxon>Ecdysozoa</taxon>
        <taxon>Nematoda</taxon>
        <taxon>Chromadorea</taxon>
        <taxon>Rhabditida</taxon>
        <taxon>Rhabditina</taxon>
        <taxon>Rhabditomorpha</taxon>
        <taxon>Strongyloidea</taxon>
        <taxon>Trichostrongylidae</taxon>
        <taxon>Haemonchus</taxon>
    </lineage>
</organism>
<reference evidence="1 2" key="2">
    <citation type="submission" date="2018-11" db="EMBL/GenBank/DDBJ databases">
        <authorList>
            <consortium name="Pathogen Informatics"/>
        </authorList>
    </citation>
    <scope>NUCLEOTIDE SEQUENCE [LARGE SCALE GENOMIC DNA]</scope>
    <source>
        <strain evidence="1 2">MHpl1</strain>
    </source>
</reference>
<dbReference type="AlphaFoldDB" id="A0A0N4X0S8"/>
<gene>
    <name evidence="1" type="ORF">HPLM_LOCUS17877</name>
</gene>
<dbReference type="Proteomes" id="UP000268014">
    <property type="component" value="Unassembled WGS sequence"/>
</dbReference>
<reference evidence="3" key="1">
    <citation type="submission" date="2017-02" db="UniProtKB">
        <authorList>
            <consortium name="WormBaseParasite"/>
        </authorList>
    </citation>
    <scope>IDENTIFICATION</scope>
</reference>
<protein>
    <submittedName>
        <fullName evidence="3">DUF1758 domain-containing protein</fullName>
    </submittedName>
</protein>
<evidence type="ECO:0000313" key="2">
    <source>
        <dbReference type="Proteomes" id="UP000268014"/>
    </source>
</evidence>
<sequence>MLTTVAFGVIKSTERAGKVHVSLLDYHKLPLSFVLNTKDKITVPTCPLTLSALDETMLRSLDIRLETLTALRRVNPDILIGIDYFWDIVTTETPVTLPSGLVLCHTRFGPTISGSKFFRSVFIAIRHRS</sequence>
<dbReference type="EMBL" id="UZAF01020201">
    <property type="protein sequence ID" value="VDO67452.1"/>
    <property type="molecule type" value="Genomic_DNA"/>
</dbReference>
<accession>A0A0N4X0S8</accession>
<keyword evidence="2" id="KW-1185">Reference proteome</keyword>
<name>A0A0N4X0S8_HAEPC</name>
<dbReference type="WBParaSite" id="HPLM_0001788601-mRNA-1">
    <property type="protein sequence ID" value="HPLM_0001788601-mRNA-1"/>
    <property type="gene ID" value="HPLM_0001788601"/>
</dbReference>
<evidence type="ECO:0000313" key="3">
    <source>
        <dbReference type="WBParaSite" id="HPLM_0001788601-mRNA-1"/>
    </source>
</evidence>
<evidence type="ECO:0000313" key="1">
    <source>
        <dbReference type="EMBL" id="VDO67452.1"/>
    </source>
</evidence>